<evidence type="ECO:0000313" key="1">
    <source>
        <dbReference type="EMBL" id="SCB43213.1"/>
    </source>
</evidence>
<name>A0A1C3WT21_9BRAD</name>
<accession>A0A1C3WT21</accession>
<proteinExistence type="predicted"/>
<dbReference type="RefSeq" id="WP_036011225.1">
    <property type="nucleotide sequence ID" value="NZ_FMAE01000007.1"/>
</dbReference>
<evidence type="ECO:0000313" key="2">
    <source>
        <dbReference type="Proteomes" id="UP000183174"/>
    </source>
</evidence>
<dbReference type="SUPFAM" id="SSF53756">
    <property type="entry name" value="UDP-Glycosyltransferase/glycogen phosphorylase"/>
    <property type="match status" value="1"/>
</dbReference>
<dbReference type="EMBL" id="FMAE01000007">
    <property type="protein sequence ID" value="SCB43213.1"/>
    <property type="molecule type" value="Genomic_DNA"/>
</dbReference>
<gene>
    <name evidence="1" type="ORF">GA0061099_1007226</name>
</gene>
<keyword evidence="1" id="KW-0808">Transferase</keyword>
<protein>
    <submittedName>
        <fullName evidence="1">Glycosyl transferase 4-like domain-containing protein</fullName>
    </submittedName>
</protein>
<organism evidence="1 2">
    <name type="scientific">Bradyrhizobium yuanmingense</name>
    <dbReference type="NCBI Taxonomy" id="108015"/>
    <lineage>
        <taxon>Bacteria</taxon>
        <taxon>Pseudomonadati</taxon>
        <taxon>Pseudomonadota</taxon>
        <taxon>Alphaproteobacteria</taxon>
        <taxon>Hyphomicrobiales</taxon>
        <taxon>Nitrobacteraceae</taxon>
        <taxon>Bradyrhizobium</taxon>
    </lineage>
</organism>
<dbReference type="GO" id="GO:0016740">
    <property type="term" value="F:transferase activity"/>
    <property type="evidence" value="ECO:0007669"/>
    <property type="project" value="UniProtKB-KW"/>
</dbReference>
<dbReference type="Pfam" id="PF13692">
    <property type="entry name" value="Glyco_trans_1_4"/>
    <property type="match status" value="1"/>
</dbReference>
<dbReference type="Proteomes" id="UP000183174">
    <property type="component" value="Unassembled WGS sequence"/>
</dbReference>
<dbReference type="Gene3D" id="3.40.50.2000">
    <property type="entry name" value="Glycogen Phosphorylase B"/>
    <property type="match status" value="2"/>
</dbReference>
<dbReference type="AlphaFoldDB" id="A0A1C3WT21"/>
<reference evidence="1 2" key="1">
    <citation type="submission" date="2016-08" db="EMBL/GenBank/DDBJ databases">
        <authorList>
            <person name="Seilhamer J.J."/>
        </authorList>
    </citation>
    <scope>NUCLEOTIDE SEQUENCE [LARGE SCALE GENOMIC DNA]</scope>
    <source>
        <strain evidence="1 2">CCBAU 10071</strain>
    </source>
</reference>
<sequence>MNILWISGRLPGPLFSGDALYSAGLIKALAKMEDVTLCVLGNRRDSTSDFTKAIGSQRVTFVDFPPPLGSDAWSILSGLPKDAFKLATPDLQAGLIELLARDWDWIIVDHANSAGLLPTILARRGKARLCYIAHNAEGKIRPEIAASATGLLVRTTMRLDAEKYRRLENAVVSAADSIICISDADVGYFSLAKNVQVVPPVYLGQSTPSITIGASRPRRLLLLGSFEWRAKQRNLESIIKTVGPQLKKSDIHLDVVGAVPREVTQQVSSTASMVTFHGQVDDVRELFQCARGGLVAETLGGGFKLKVLDYAFQGLPIFGLRGALAGTTAEEQSCMFLADSLDDLGARIVENIDNTDRLNRSQRKLHELASNRYGLEMGTRRLRDAFFAKA</sequence>